<organism evidence="1 2">
    <name type="scientific">Piloderma croceum (strain F 1598)</name>
    <dbReference type="NCBI Taxonomy" id="765440"/>
    <lineage>
        <taxon>Eukaryota</taxon>
        <taxon>Fungi</taxon>
        <taxon>Dikarya</taxon>
        <taxon>Basidiomycota</taxon>
        <taxon>Agaricomycotina</taxon>
        <taxon>Agaricomycetes</taxon>
        <taxon>Agaricomycetidae</taxon>
        <taxon>Atheliales</taxon>
        <taxon>Atheliaceae</taxon>
        <taxon>Piloderma</taxon>
    </lineage>
</organism>
<proteinExistence type="predicted"/>
<dbReference type="AlphaFoldDB" id="A0A0C3FED0"/>
<protein>
    <submittedName>
        <fullName evidence="1">Uncharacterized protein</fullName>
    </submittedName>
</protein>
<dbReference type="Proteomes" id="UP000054166">
    <property type="component" value="Unassembled WGS sequence"/>
</dbReference>
<dbReference type="InParanoid" id="A0A0C3FED0"/>
<reference evidence="2" key="2">
    <citation type="submission" date="2015-01" db="EMBL/GenBank/DDBJ databases">
        <title>Evolutionary Origins and Diversification of the Mycorrhizal Mutualists.</title>
        <authorList>
            <consortium name="DOE Joint Genome Institute"/>
            <consortium name="Mycorrhizal Genomics Consortium"/>
            <person name="Kohler A."/>
            <person name="Kuo A."/>
            <person name="Nagy L.G."/>
            <person name="Floudas D."/>
            <person name="Copeland A."/>
            <person name="Barry K.W."/>
            <person name="Cichocki N."/>
            <person name="Veneault-Fourrey C."/>
            <person name="LaButti K."/>
            <person name="Lindquist E.A."/>
            <person name="Lipzen A."/>
            <person name="Lundell T."/>
            <person name="Morin E."/>
            <person name="Murat C."/>
            <person name="Riley R."/>
            <person name="Ohm R."/>
            <person name="Sun H."/>
            <person name="Tunlid A."/>
            <person name="Henrissat B."/>
            <person name="Grigoriev I.V."/>
            <person name="Hibbett D.S."/>
            <person name="Martin F."/>
        </authorList>
    </citation>
    <scope>NUCLEOTIDE SEQUENCE [LARGE SCALE GENOMIC DNA]</scope>
    <source>
        <strain evidence="2">F 1598</strain>
    </source>
</reference>
<reference evidence="1 2" key="1">
    <citation type="submission" date="2014-04" db="EMBL/GenBank/DDBJ databases">
        <authorList>
            <consortium name="DOE Joint Genome Institute"/>
            <person name="Kuo A."/>
            <person name="Tarkka M."/>
            <person name="Buscot F."/>
            <person name="Kohler A."/>
            <person name="Nagy L.G."/>
            <person name="Floudas D."/>
            <person name="Copeland A."/>
            <person name="Barry K.W."/>
            <person name="Cichocki N."/>
            <person name="Veneault-Fourrey C."/>
            <person name="LaButti K."/>
            <person name="Lindquist E.A."/>
            <person name="Lipzen A."/>
            <person name="Lundell T."/>
            <person name="Morin E."/>
            <person name="Murat C."/>
            <person name="Sun H."/>
            <person name="Tunlid A."/>
            <person name="Henrissat B."/>
            <person name="Grigoriev I.V."/>
            <person name="Hibbett D.S."/>
            <person name="Martin F."/>
            <person name="Nordberg H.P."/>
            <person name="Cantor M.N."/>
            <person name="Hua S.X."/>
        </authorList>
    </citation>
    <scope>NUCLEOTIDE SEQUENCE [LARGE SCALE GENOMIC DNA]</scope>
    <source>
        <strain evidence="1 2">F 1598</strain>
    </source>
</reference>
<evidence type="ECO:0000313" key="2">
    <source>
        <dbReference type="Proteomes" id="UP000054166"/>
    </source>
</evidence>
<gene>
    <name evidence="1" type="ORF">PILCRDRAFT_824521</name>
</gene>
<dbReference type="EMBL" id="KN833017">
    <property type="protein sequence ID" value="KIM78309.1"/>
    <property type="molecule type" value="Genomic_DNA"/>
</dbReference>
<name>A0A0C3FED0_PILCF</name>
<accession>A0A0C3FED0</accession>
<keyword evidence="2" id="KW-1185">Reference proteome</keyword>
<dbReference type="HOGENOM" id="CLU_2942624_0_0_1"/>
<evidence type="ECO:0000313" key="1">
    <source>
        <dbReference type="EMBL" id="KIM78309.1"/>
    </source>
</evidence>
<sequence>MEEWQSWRLDEMRIYITGKGDVGLKRIVSPVNIEIHRQIRCMLFHSNPAYLKRFSAFAKV</sequence>